<dbReference type="HOGENOM" id="CLU_2159673_0_0_1"/>
<reference key="1">
    <citation type="submission" date="2007-01" db="EMBL/GenBank/DDBJ databases">
        <title>The Genome Sequence of Puccinia graminis f. sp. tritici Strain CRL 75-36-700-3.</title>
        <authorList>
            <consortium name="The Broad Institute Genome Sequencing Platform"/>
            <person name="Birren B."/>
            <person name="Lander E."/>
            <person name="Galagan J."/>
            <person name="Nusbaum C."/>
            <person name="Devon K."/>
            <person name="Cuomo C."/>
            <person name="Jaffe D."/>
            <person name="Butler J."/>
            <person name="Alvarez P."/>
            <person name="Gnerre S."/>
            <person name="Grabherr M."/>
            <person name="Mauceli E."/>
            <person name="Brockman W."/>
            <person name="Young S."/>
            <person name="LaButti K."/>
            <person name="Sykes S."/>
            <person name="DeCaprio D."/>
            <person name="Crawford M."/>
            <person name="Koehrsen M."/>
            <person name="Engels R."/>
            <person name="Montgomery P."/>
            <person name="Pearson M."/>
            <person name="Howarth C."/>
            <person name="Larson L."/>
            <person name="White J."/>
            <person name="Zeng Q."/>
            <person name="Kodira C."/>
            <person name="Yandava C."/>
            <person name="Alvarado L."/>
            <person name="O'Leary S."/>
            <person name="Szabo L."/>
            <person name="Dean R."/>
            <person name="Schein J."/>
        </authorList>
    </citation>
    <scope>NUCLEOTIDE SEQUENCE</scope>
    <source>
        <strain>CRL 75-36-700-3</strain>
    </source>
</reference>
<evidence type="ECO:0000313" key="2">
    <source>
        <dbReference type="EMBL" id="EFP88818.1"/>
    </source>
</evidence>
<dbReference type="EMBL" id="DS178317">
    <property type="protein sequence ID" value="EFP88818.1"/>
    <property type="molecule type" value="Genomic_DNA"/>
</dbReference>
<dbReference type="InParanoid" id="E3KX48"/>
<dbReference type="PANTHER" id="PTHR31449">
    <property type="entry name" value="UPF0598 PROTEIN C8ORF82"/>
    <property type="match status" value="1"/>
</dbReference>
<dbReference type="PANTHER" id="PTHR31449:SF3">
    <property type="entry name" value="UPF0598 PROTEIN C8ORF82"/>
    <property type="match status" value="1"/>
</dbReference>
<dbReference type="GeneID" id="10541932"/>
<proteinExistence type="inferred from homology"/>
<evidence type="ECO:0000313" key="3">
    <source>
        <dbReference type="Proteomes" id="UP000008783"/>
    </source>
</evidence>
<evidence type="ECO:0000256" key="1">
    <source>
        <dbReference type="ARBA" id="ARBA00006322"/>
    </source>
</evidence>
<gene>
    <name evidence="2" type="ORF">PGTG_14157</name>
</gene>
<sequence>MLRSTFILDIRLPCLQLFSDAKEIDRSSIQVGRDVGEKDMLSKGSTDSSGTPSVWRCGIDGPCLSECQGEINYIRSSSTLIVYKTWDCSKNDLMYGGSLKRTFEPSRLKID</sequence>
<dbReference type="VEuPathDB" id="FungiDB:PGTG_14157"/>
<accession>E3KX48</accession>
<name>E3KX48_PUCGT</name>
<dbReference type="KEGG" id="pgr:PGTG_14157"/>
<dbReference type="InterPro" id="IPR028108">
    <property type="entry name" value="DUF4505"/>
</dbReference>
<dbReference type="Proteomes" id="UP000008783">
    <property type="component" value="Unassembled WGS sequence"/>
</dbReference>
<reference evidence="3" key="2">
    <citation type="journal article" date="2011" name="Proc. Natl. Acad. Sci. U.S.A.">
        <title>Obligate biotrophy features unraveled by the genomic analysis of rust fungi.</title>
        <authorList>
            <person name="Duplessis S."/>
            <person name="Cuomo C.A."/>
            <person name="Lin Y.-C."/>
            <person name="Aerts A."/>
            <person name="Tisserant E."/>
            <person name="Veneault-Fourrey C."/>
            <person name="Joly D.L."/>
            <person name="Hacquard S."/>
            <person name="Amselem J."/>
            <person name="Cantarel B.L."/>
            <person name="Chiu R."/>
            <person name="Coutinho P.M."/>
            <person name="Feau N."/>
            <person name="Field M."/>
            <person name="Frey P."/>
            <person name="Gelhaye E."/>
            <person name="Goldberg J."/>
            <person name="Grabherr M.G."/>
            <person name="Kodira C.D."/>
            <person name="Kohler A."/>
            <person name="Kuees U."/>
            <person name="Lindquist E.A."/>
            <person name="Lucas S.M."/>
            <person name="Mago R."/>
            <person name="Mauceli E."/>
            <person name="Morin E."/>
            <person name="Murat C."/>
            <person name="Pangilinan J.L."/>
            <person name="Park R."/>
            <person name="Pearson M."/>
            <person name="Quesneville H."/>
            <person name="Rouhier N."/>
            <person name="Sakthikumar S."/>
            <person name="Salamov A.A."/>
            <person name="Schmutz J."/>
            <person name="Selles B."/>
            <person name="Shapiro H."/>
            <person name="Tanguay P."/>
            <person name="Tuskan G.A."/>
            <person name="Henrissat B."/>
            <person name="Van de Peer Y."/>
            <person name="Rouze P."/>
            <person name="Ellis J.G."/>
            <person name="Dodds P.N."/>
            <person name="Schein J.E."/>
            <person name="Zhong S."/>
            <person name="Hamelin R.C."/>
            <person name="Grigoriev I.V."/>
            <person name="Szabo L.J."/>
            <person name="Martin F."/>
        </authorList>
    </citation>
    <scope>NUCLEOTIDE SEQUENCE [LARGE SCALE GENOMIC DNA]</scope>
    <source>
        <strain evidence="3">CRL 75-36-700-3 / race SCCL</strain>
    </source>
</reference>
<comment type="similarity">
    <text evidence="1">Belongs to the UPF0598 family.</text>
</comment>
<organism evidence="2 3">
    <name type="scientific">Puccinia graminis f. sp. tritici (strain CRL 75-36-700-3 / race SCCL)</name>
    <name type="common">Black stem rust fungus</name>
    <dbReference type="NCBI Taxonomy" id="418459"/>
    <lineage>
        <taxon>Eukaryota</taxon>
        <taxon>Fungi</taxon>
        <taxon>Dikarya</taxon>
        <taxon>Basidiomycota</taxon>
        <taxon>Pucciniomycotina</taxon>
        <taxon>Pucciniomycetes</taxon>
        <taxon>Pucciniales</taxon>
        <taxon>Pucciniaceae</taxon>
        <taxon>Puccinia</taxon>
    </lineage>
</organism>
<protein>
    <submittedName>
        <fullName evidence="2">Uncharacterized protein</fullName>
    </submittedName>
</protein>
<dbReference type="OrthoDB" id="10260024at2759"/>
<dbReference type="AlphaFoldDB" id="E3KX48"/>
<dbReference type="RefSeq" id="XP_003333237.1">
    <property type="nucleotide sequence ID" value="XM_003333189.1"/>
</dbReference>
<keyword evidence="3" id="KW-1185">Reference proteome</keyword>